<dbReference type="EC" id="2.7.7.7" evidence="15"/>
<dbReference type="InterPro" id="IPR050116">
    <property type="entry name" value="DNA_polymerase-Y"/>
</dbReference>
<evidence type="ECO:0000256" key="7">
    <source>
        <dbReference type="ARBA" id="ARBA00022705"/>
    </source>
</evidence>
<keyword evidence="5 15" id="KW-0808">Transferase</keyword>
<dbReference type="GO" id="GO:0005829">
    <property type="term" value="C:cytosol"/>
    <property type="evidence" value="ECO:0007669"/>
    <property type="project" value="TreeGrafter"/>
</dbReference>
<dbReference type="PATRIC" id="fig|36847.3.peg.2059"/>
<evidence type="ECO:0000256" key="1">
    <source>
        <dbReference type="ARBA" id="ARBA00004496"/>
    </source>
</evidence>
<dbReference type="InterPro" id="IPR017961">
    <property type="entry name" value="DNA_pol_Y-fam_little_finger"/>
</dbReference>
<evidence type="ECO:0000256" key="3">
    <source>
        <dbReference type="ARBA" id="ARBA00022457"/>
    </source>
</evidence>
<dbReference type="GO" id="GO:0006261">
    <property type="term" value="P:DNA-templated DNA replication"/>
    <property type="evidence" value="ECO:0007669"/>
    <property type="project" value="UniProtKB-UniRule"/>
</dbReference>
<feature type="binding site" evidence="15">
    <location>
        <position position="110"/>
    </location>
    <ligand>
        <name>Mg(2+)</name>
        <dbReference type="ChEBI" id="CHEBI:18420"/>
    </ligand>
</feature>
<dbReference type="EMBL" id="LRVM01000005">
    <property type="protein sequence ID" value="KXL52730.1"/>
    <property type="molecule type" value="Genomic_DNA"/>
</dbReference>
<proteinExistence type="inferred from homology"/>
<name>A0A136WDZ6_9FIRM</name>
<dbReference type="SUPFAM" id="SSF100879">
    <property type="entry name" value="Lesion bypass DNA polymerase (Y-family), little finger domain"/>
    <property type="match status" value="1"/>
</dbReference>
<keyword evidence="13 15" id="KW-0234">DNA repair</keyword>
<dbReference type="GO" id="GO:0006281">
    <property type="term" value="P:DNA repair"/>
    <property type="evidence" value="ECO:0007669"/>
    <property type="project" value="UniProtKB-UniRule"/>
</dbReference>
<organism evidence="17 18">
    <name type="scientific">Anaerotignum neopropionicum</name>
    <dbReference type="NCBI Taxonomy" id="36847"/>
    <lineage>
        <taxon>Bacteria</taxon>
        <taxon>Bacillati</taxon>
        <taxon>Bacillota</taxon>
        <taxon>Clostridia</taxon>
        <taxon>Lachnospirales</taxon>
        <taxon>Anaerotignaceae</taxon>
        <taxon>Anaerotignum</taxon>
    </lineage>
</organism>
<dbReference type="AlphaFoldDB" id="A0A136WDZ6"/>
<comment type="function">
    <text evidence="15">Poorly processive, error-prone DNA polymerase involved in untargeted mutagenesis. Copies undamaged DNA at stalled replication forks, which arise in vivo from mismatched or misaligned primer ends. These misaligned primers can be extended by PolIV. Exhibits no 3'-5' exonuclease (proofreading) activity. May be involved in translesional synthesis, in conjunction with the beta clamp from PolIII.</text>
</comment>
<evidence type="ECO:0000259" key="16">
    <source>
        <dbReference type="PROSITE" id="PS50173"/>
    </source>
</evidence>
<feature type="site" description="Substrate discrimination" evidence="15">
    <location>
        <position position="13"/>
    </location>
</feature>
<dbReference type="Gene3D" id="3.30.70.270">
    <property type="match status" value="1"/>
</dbReference>
<evidence type="ECO:0000256" key="14">
    <source>
        <dbReference type="ARBA" id="ARBA00049244"/>
    </source>
</evidence>
<dbReference type="Gene3D" id="3.30.1490.100">
    <property type="entry name" value="DNA polymerase, Y-family, little finger domain"/>
    <property type="match status" value="1"/>
</dbReference>
<feature type="domain" description="UmuC" evidence="16">
    <location>
        <begin position="4"/>
        <end position="192"/>
    </location>
</feature>
<keyword evidence="12 15" id="KW-0238">DNA-binding</keyword>
<evidence type="ECO:0000256" key="15">
    <source>
        <dbReference type="HAMAP-Rule" id="MF_01113"/>
    </source>
</evidence>
<comment type="catalytic activity">
    <reaction evidence="14 15">
        <text>DNA(n) + a 2'-deoxyribonucleoside 5'-triphosphate = DNA(n+1) + diphosphate</text>
        <dbReference type="Rhea" id="RHEA:22508"/>
        <dbReference type="Rhea" id="RHEA-COMP:17339"/>
        <dbReference type="Rhea" id="RHEA-COMP:17340"/>
        <dbReference type="ChEBI" id="CHEBI:33019"/>
        <dbReference type="ChEBI" id="CHEBI:61560"/>
        <dbReference type="ChEBI" id="CHEBI:173112"/>
        <dbReference type="EC" id="2.7.7.7"/>
    </reaction>
</comment>
<dbReference type="GO" id="GO:0042276">
    <property type="term" value="P:error-prone translesion synthesis"/>
    <property type="evidence" value="ECO:0007669"/>
    <property type="project" value="TreeGrafter"/>
</dbReference>
<comment type="similarity">
    <text evidence="2 15">Belongs to the DNA polymerase type-Y family.</text>
</comment>
<dbReference type="Gene3D" id="3.40.1170.60">
    <property type="match status" value="1"/>
</dbReference>
<comment type="subunit">
    <text evidence="15">Monomer.</text>
</comment>
<dbReference type="OrthoDB" id="9808813at2"/>
<dbReference type="PROSITE" id="PS50173">
    <property type="entry name" value="UMUC"/>
    <property type="match status" value="1"/>
</dbReference>
<evidence type="ECO:0000256" key="8">
    <source>
        <dbReference type="ARBA" id="ARBA00022723"/>
    </source>
</evidence>
<accession>A0A136WDZ6</accession>
<keyword evidence="10 15" id="KW-0460">Magnesium</keyword>
<evidence type="ECO:0000256" key="6">
    <source>
        <dbReference type="ARBA" id="ARBA00022695"/>
    </source>
</evidence>
<dbReference type="STRING" id="36847.CLNEO_17510"/>
<keyword evidence="6 15" id="KW-0548">Nucleotidyltransferase</keyword>
<dbReference type="InterPro" id="IPR022880">
    <property type="entry name" value="DNApol_IV"/>
</dbReference>
<gene>
    <name evidence="15 17" type="primary">dinB</name>
    <name evidence="17" type="ORF">CLNEO_17510</name>
</gene>
<dbReference type="CDD" id="cd03586">
    <property type="entry name" value="PolY_Pol_IV_kappa"/>
    <property type="match status" value="1"/>
</dbReference>
<feature type="binding site" evidence="15">
    <location>
        <position position="8"/>
    </location>
    <ligand>
        <name>Mg(2+)</name>
        <dbReference type="ChEBI" id="CHEBI:18420"/>
    </ligand>
</feature>
<evidence type="ECO:0000256" key="2">
    <source>
        <dbReference type="ARBA" id="ARBA00010945"/>
    </source>
</evidence>
<comment type="caution">
    <text evidence="17">The sequence shown here is derived from an EMBL/GenBank/DDBJ whole genome shotgun (WGS) entry which is preliminary data.</text>
</comment>
<keyword evidence="9 15" id="KW-0227">DNA damage</keyword>
<dbReference type="GO" id="GO:0003684">
    <property type="term" value="F:damaged DNA binding"/>
    <property type="evidence" value="ECO:0007669"/>
    <property type="project" value="InterPro"/>
</dbReference>
<dbReference type="GO" id="GO:0000287">
    <property type="term" value="F:magnesium ion binding"/>
    <property type="evidence" value="ECO:0007669"/>
    <property type="project" value="UniProtKB-UniRule"/>
</dbReference>
<comment type="cofactor">
    <cofactor evidence="15">
        <name>Mg(2+)</name>
        <dbReference type="ChEBI" id="CHEBI:18420"/>
    </cofactor>
    <text evidence="15">Binds 2 magnesium ions per subunit.</text>
</comment>
<dbReference type="Gene3D" id="1.10.150.20">
    <property type="entry name" value="5' to 3' exonuclease, C-terminal subdomain"/>
    <property type="match status" value="1"/>
</dbReference>
<evidence type="ECO:0000256" key="12">
    <source>
        <dbReference type="ARBA" id="ARBA00023125"/>
    </source>
</evidence>
<keyword evidence="18" id="KW-1185">Reference proteome</keyword>
<dbReference type="SUPFAM" id="SSF56672">
    <property type="entry name" value="DNA/RNA polymerases"/>
    <property type="match status" value="1"/>
</dbReference>
<keyword evidence="4 15" id="KW-0963">Cytoplasm</keyword>
<keyword evidence="11 15" id="KW-0239">DNA-directed DNA polymerase</keyword>
<evidence type="ECO:0000313" key="18">
    <source>
        <dbReference type="Proteomes" id="UP000070539"/>
    </source>
</evidence>
<reference evidence="17 18" key="1">
    <citation type="submission" date="2016-01" db="EMBL/GenBank/DDBJ databases">
        <title>Genome sequence of Clostridium neopropionicum X4, DSM-3847.</title>
        <authorList>
            <person name="Poehlein A."/>
            <person name="Beck M.H."/>
            <person name="Bengelsdorf F.R."/>
            <person name="Daniel R."/>
            <person name="Duerre P."/>
        </authorList>
    </citation>
    <scope>NUCLEOTIDE SEQUENCE [LARGE SCALE GENOMIC DNA]</scope>
    <source>
        <strain evidence="17 18">DSM-3847</strain>
    </source>
</reference>
<dbReference type="GO" id="GO:0003887">
    <property type="term" value="F:DNA-directed DNA polymerase activity"/>
    <property type="evidence" value="ECO:0007669"/>
    <property type="project" value="UniProtKB-UniRule"/>
</dbReference>
<dbReference type="InterPro" id="IPR036775">
    <property type="entry name" value="DNA_pol_Y-fam_lit_finger_sf"/>
</dbReference>
<protein>
    <recommendedName>
        <fullName evidence="15">DNA polymerase IV</fullName>
        <shortName evidence="15">Pol IV</shortName>
        <ecNumber evidence="15">2.7.7.7</ecNumber>
    </recommendedName>
</protein>
<keyword evidence="7 15" id="KW-0235">DNA replication</keyword>
<feature type="active site" evidence="15">
    <location>
        <position position="111"/>
    </location>
</feature>
<evidence type="ECO:0000256" key="4">
    <source>
        <dbReference type="ARBA" id="ARBA00022490"/>
    </source>
</evidence>
<dbReference type="PANTHER" id="PTHR11076:SF35">
    <property type="entry name" value="DNA REPAIR PROTEIN HOMOLOG YOBH"/>
    <property type="match status" value="1"/>
</dbReference>
<dbReference type="InterPro" id="IPR043502">
    <property type="entry name" value="DNA/RNA_pol_sf"/>
</dbReference>
<keyword evidence="3 15" id="KW-0515">Mutator protein</keyword>
<sequence length="411" mass="46372">MRTIFHIDVNGAFLSWSAVQLLKDGGMLDLRTVPSAVAGDSESRRGIILAKSTSAKKYGIVTGEPKGFALQKCPDLICVPPDFSLYTRNSEEMFCILQHYSDRIEPFSIDEGFLDYTGMEQLFGPPLEGAKKIKEHIKKELGFTVNIGISSNKLLAKMAGELEKPDKILTLYPDELEKKLWPLSVDEMFMVGRRTAPRLRKMGIRTIGDLAKYPVTLLEKEFKSYGRMLNAYANGIDDTPVAHAEAVREVKSIGNSTTIPYDVEKREEAYKILLSLAEMVSMRLREGKVCAREIGVEIKTTDFQVYSHQKKLLNSIDCTNAVYEAAKMIFDEAWKKEPIRHLGIRVAQLCRDECIQLSFLEEDWSKQKQADEAMDILRRKYGRETVVRSTFVGGIDPAFGGGSLKINHLRK</sequence>
<evidence type="ECO:0000256" key="11">
    <source>
        <dbReference type="ARBA" id="ARBA00022932"/>
    </source>
</evidence>
<evidence type="ECO:0000256" key="13">
    <source>
        <dbReference type="ARBA" id="ARBA00023204"/>
    </source>
</evidence>
<dbReference type="Proteomes" id="UP000070539">
    <property type="component" value="Unassembled WGS sequence"/>
</dbReference>
<dbReference type="GO" id="GO:0009432">
    <property type="term" value="P:SOS response"/>
    <property type="evidence" value="ECO:0007669"/>
    <property type="project" value="TreeGrafter"/>
</dbReference>
<evidence type="ECO:0000256" key="10">
    <source>
        <dbReference type="ARBA" id="ARBA00022842"/>
    </source>
</evidence>
<evidence type="ECO:0000313" key="17">
    <source>
        <dbReference type="EMBL" id="KXL52730.1"/>
    </source>
</evidence>
<dbReference type="HAMAP" id="MF_01113">
    <property type="entry name" value="DNApol_IV"/>
    <property type="match status" value="1"/>
</dbReference>
<keyword evidence="8 15" id="KW-0479">Metal-binding</keyword>
<evidence type="ECO:0000256" key="5">
    <source>
        <dbReference type="ARBA" id="ARBA00022679"/>
    </source>
</evidence>
<dbReference type="PANTHER" id="PTHR11076">
    <property type="entry name" value="DNA REPAIR POLYMERASE UMUC / TRANSFERASE FAMILY MEMBER"/>
    <property type="match status" value="1"/>
</dbReference>
<dbReference type="InterPro" id="IPR043128">
    <property type="entry name" value="Rev_trsase/Diguanyl_cyclase"/>
</dbReference>
<dbReference type="Pfam" id="PF00817">
    <property type="entry name" value="IMS"/>
    <property type="match status" value="1"/>
</dbReference>
<evidence type="ECO:0000256" key="9">
    <source>
        <dbReference type="ARBA" id="ARBA00022763"/>
    </source>
</evidence>
<dbReference type="Pfam" id="PF11799">
    <property type="entry name" value="IMS_C"/>
    <property type="match status" value="1"/>
</dbReference>
<dbReference type="Pfam" id="PF21999">
    <property type="entry name" value="IMS_HHH_1"/>
    <property type="match status" value="1"/>
</dbReference>
<comment type="subcellular location">
    <subcellularLocation>
        <location evidence="1 15">Cytoplasm</location>
    </subcellularLocation>
</comment>
<dbReference type="InterPro" id="IPR001126">
    <property type="entry name" value="UmuC"/>
</dbReference>
<dbReference type="InterPro" id="IPR053848">
    <property type="entry name" value="IMS_HHH_1"/>
</dbReference>
<dbReference type="RefSeq" id="WP_066087589.1">
    <property type="nucleotide sequence ID" value="NZ_LRVM01000005.1"/>
</dbReference>